<evidence type="ECO:0000313" key="1">
    <source>
        <dbReference type="EMBL" id="KAL3851585.1"/>
    </source>
</evidence>
<proteinExistence type="predicted"/>
<organism evidence="1 2">
    <name type="scientific">Penstemon smallii</name>
    <dbReference type="NCBI Taxonomy" id="265156"/>
    <lineage>
        <taxon>Eukaryota</taxon>
        <taxon>Viridiplantae</taxon>
        <taxon>Streptophyta</taxon>
        <taxon>Embryophyta</taxon>
        <taxon>Tracheophyta</taxon>
        <taxon>Spermatophyta</taxon>
        <taxon>Magnoliopsida</taxon>
        <taxon>eudicotyledons</taxon>
        <taxon>Gunneridae</taxon>
        <taxon>Pentapetalae</taxon>
        <taxon>asterids</taxon>
        <taxon>lamiids</taxon>
        <taxon>Lamiales</taxon>
        <taxon>Plantaginaceae</taxon>
        <taxon>Cheloneae</taxon>
        <taxon>Penstemon</taxon>
    </lineage>
</organism>
<dbReference type="AlphaFoldDB" id="A0ABD3UQ92"/>
<dbReference type="EMBL" id="JBJXBP010000001">
    <property type="protein sequence ID" value="KAL3851585.1"/>
    <property type="molecule type" value="Genomic_DNA"/>
</dbReference>
<protein>
    <submittedName>
        <fullName evidence="1">Uncharacterized protein</fullName>
    </submittedName>
</protein>
<evidence type="ECO:0000313" key="2">
    <source>
        <dbReference type="Proteomes" id="UP001634393"/>
    </source>
</evidence>
<keyword evidence="2" id="KW-1185">Reference proteome</keyword>
<comment type="caution">
    <text evidence="1">The sequence shown here is derived from an EMBL/GenBank/DDBJ whole genome shotgun (WGS) entry which is preliminary data.</text>
</comment>
<gene>
    <name evidence="1" type="ORF">ACJIZ3_013467</name>
</gene>
<name>A0ABD3UQ92_9LAMI</name>
<sequence length="78" mass="8414">MQLRLNGCPLESATNRFFCWKASTPAPATPSSMLAVTPLNRAAKPSVRTISRNACTALRYFTGCPDVSIILRLTVSNG</sequence>
<reference evidence="1 2" key="1">
    <citation type="submission" date="2024-12" db="EMBL/GenBank/DDBJ databases">
        <title>The unique morphological basis and parallel evolutionary history of personate flowers in Penstemon.</title>
        <authorList>
            <person name="Depatie T.H."/>
            <person name="Wessinger C.A."/>
        </authorList>
    </citation>
    <scope>NUCLEOTIDE SEQUENCE [LARGE SCALE GENOMIC DNA]</scope>
    <source>
        <strain evidence="1">WTNN_2</strain>
        <tissue evidence="1">Leaf</tissue>
    </source>
</reference>
<accession>A0ABD3UQ92</accession>
<dbReference type="Proteomes" id="UP001634393">
    <property type="component" value="Unassembled WGS sequence"/>
</dbReference>